<protein>
    <submittedName>
        <fullName evidence="2">Uncharacterized protein</fullName>
    </submittedName>
</protein>
<gene>
    <name evidence="2" type="ORF">D934_09145</name>
</gene>
<sequence>MALCVSLKADGTLVATGQGVSDCTGYVLVSGSEYGVYQLVQRVFEVPDMKTVIQTSTTVAFTVIGWYVVARIIGTVATFFDSR</sequence>
<keyword evidence="1" id="KW-0812">Transmembrane</keyword>
<dbReference type="RefSeq" id="WP_020852896.1">
    <property type="nucleotide sequence ID" value="NZ_CP006696.1"/>
</dbReference>
<evidence type="ECO:0000313" key="2">
    <source>
        <dbReference type="EMBL" id="AIC11424.1"/>
    </source>
</evidence>
<evidence type="ECO:0000313" key="3">
    <source>
        <dbReference type="Proteomes" id="UP000027215"/>
    </source>
</evidence>
<dbReference type="AlphaFoldDB" id="A0A060H3U6"/>
<name>A0A060H3U6_XYLFS</name>
<reference evidence="2 3" key="1">
    <citation type="submission" date="2013-08" db="EMBL/GenBank/DDBJ databases">
        <authorList>
            <person name="Stouthamer R."/>
            <person name="Nunney L."/>
        </authorList>
    </citation>
    <scope>NUCLEOTIDE SEQUENCE [LARGE SCALE GENOMIC DNA]</scope>
    <source>
        <strain evidence="3">ann-1</strain>
    </source>
</reference>
<keyword evidence="1" id="KW-1133">Transmembrane helix</keyword>
<dbReference type="HOGENOM" id="CLU_193904_0_0_6"/>
<feature type="transmembrane region" description="Helical" evidence="1">
    <location>
        <begin position="59"/>
        <end position="80"/>
    </location>
</feature>
<organism evidence="2 3">
    <name type="scientific">Xylella fastidiosa subsp. sandyi Ann-1</name>
    <dbReference type="NCBI Taxonomy" id="155920"/>
    <lineage>
        <taxon>Bacteria</taxon>
        <taxon>Pseudomonadati</taxon>
        <taxon>Pseudomonadota</taxon>
        <taxon>Gammaproteobacteria</taxon>
        <taxon>Lysobacterales</taxon>
        <taxon>Lysobacteraceae</taxon>
        <taxon>Xylella</taxon>
    </lineage>
</organism>
<dbReference type="Proteomes" id="UP000027215">
    <property type="component" value="Chromosome"/>
</dbReference>
<accession>A0A060H3U6</accession>
<dbReference type="KEGG" id="xfs:D934_09145"/>
<evidence type="ECO:0000256" key="1">
    <source>
        <dbReference type="SAM" id="Phobius"/>
    </source>
</evidence>
<dbReference type="EMBL" id="CP006696">
    <property type="protein sequence ID" value="AIC11424.1"/>
    <property type="molecule type" value="Genomic_DNA"/>
</dbReference>
<keyword evidence="1" id="KW-0472">Membrane</keyword>
<proteinExistence type="predicted"/>
<dbReference type="PATRIC" id="fig|155920.8.peg.2129"/>